<dbReference type="Proteomes" id="UP000222542">
    <property type="component" value="Unassembled WGS sequence"/>
</dbReference>
<dbReference type="Pfam" id="PF17919">
    <property type="entry name" value="RT_RNaseH_2"/>
    <property type="match status" value="1"/>
</dbReference>
<name>A0A2G2ZSP9_CAPAN</name>
<dbReference type="EMBL" id="AYRZ02000004">
    <property type="protein sequence ID" value="PHT85009.1"/>
    <property type="molecule type" value="Genomic_DNA"/>
</dbReference>
<dbReference type="FunFam" id="3.30.70.270:FF:000020">
    <property type="entry name" value="Transposon Tf2-6 polyprotein-like Protein"/>
    <property type="match status" value="1"/>
</dbReference>
<dbReference type="SUPFAM" id="SSF56672">
    <property type="entry name" value="DNA/RNA polymerases"/>
    <property type="match status" value="1"/>
</dbReference>
<evidence type="ECO:0000259" key="2">
    <source>
        <dbReference type="Pfam" id="PF17919"/>
    </source>
</evidence>
<dbReference type="Gramene" id="PHT85009">
    <property type="protein sequence ID" value="PHT85009"/>
    <property type="gene ID" value="T459_13452"/>
</dbReference>
<proteinExistence type="predicted"/>
<dbReference type="InterPro" id="IPR041577">
    <property type="entry name" value="RT_RNaseH_2"/>
</dbReference>
<dbReference type="Gene3D" id="3.10.20.370">
    <property type="match status" value="1"/>
</dbReference>
<dbReference type="Gene3D" id="3.30.70.270">
    <property type="match status" value="2"/>
</dbReference>
<dbReference type="STRING" id="4072.A0A2G2ZSP9"/>
<keyword evidence="4" id="KW-1185">Reference proteome</keyword>
<dbReference type="InterPro" id="IPR043502">
    <property type="entry name" value="DNA/RNA_pol_sf"/>
</dbReference>
<comment type="caution">
    <text evidence="3">The sequence shown here is derived from an EMBL/GenBank/DDBJ whole genome shotgun (WGS) entry which is preliminary data.</text>
</comment>
<evidence type="ECO:0000256" key="1">
    <source>
        <dbReference type="ARBA" id="ARBA00023268"/>
    </source>
</evidence>
<feature type="domain" description="Reverse transcriptase/retrotransposon-derived protein RNase H-like" evidence="2">
    <location>
        <begin position="87"/>
        <end position="181"/>
    </location>
</feature>
<evidence type="ECO:0000313" key="3">
    <source>
        <dbReference type="EMBL" id="PHT85009.1"/>
    </source>
</evidence>
<dbReference type="AlphaFoldDB" id="A0A2G2ZSP9"/>
<evidence type="ECO:0000313" key="4">
    <source>
        <dbReference type="Proteomes" id="UP000222542"/>
    </source>
</evidence>
<protein>
    <recommendedName>
        <fullName evidence="2">Reverse transcriptase/retrotransposon-derived protein RNase H-like domain-containing protein</fullName>
    </recommendedName>
</protein>
<accession>A0A2G2ZSP9</accession>
<gene>
    <name evidence="3" type="ORF">T459_13452</name>
</gene>
<organism evidence="3 4">
    <name type="scientific">Capsicum annuum</name>
    <name type="common">Capsicum pepper</name>
    <dbReference type="NCBI Taxonomy" id="4072"/>
    <lineage>
        <taxon>Eukaryota</taxon>
        <taxon>Viridiplantae</taxon>
        <taxon>Streptophyta</taxon>
        <taxon>Embryophyta</taxon>
        <taxon>Tracheophyta</taxon>
        <taxon>Spermatophyta</taxon>
        <taxon>Magnoliopsida</taxon>
        <taxon>eudicotyledons</taxon>
        <taxon>Gunneridae</taxon>
        <taxon>Pentapetalae</taxon>
        <taxon>asterids</taxon>
        <taxon>lamiids</taxon>
        <taxon>Solanales</taxon>
        <taxon>Solanaceae</taxon>
        <taxon>Solanoideae</taxon>
        <taxon>Capsiceae</taxon>
        <taxon>Capsicum</taxon>
    </lineage>
</organism>
<reference evidence="3 4" key="2">
    <citation type="journal article" date="2017" name="Genome Biol.">
        <title>New reference genome sequences of hot pepper reveal the massive evolution of plant disease-resistance genes by retroduplication.</title>
        <authorList>
            <person name="Kim S."/>
            <person name="Park J."/>
            <person name="Yeom S.I."/>
            <person name="Kim Y.M."/>
            <person name="Seo E."/>
            <person name="Kim K.T."/>
            <person name="Kim M.S."/>
            <person name="Lee J.M."/>
            <person name="Cheong K."/>
            <person name="Shin H.S."/>
            <person name="Kim S.B."/>
            <person name="Han K."/>
            <person name="Lee J."/>
            <person name="Park M."/>
            <person name="Lee H.A."/>
            <person name="Lee H.Y."/>
            <person name="Lee Y."/>
            <person name="Oh S."/>
            <person name="Lee J.H."/>
            <person name="Choi E."/>
            <person name="Choi E."/>
            <person name="Lee S.E."/>
            <person name="Jeon J."/>
            <person name="Kim H."/>
            <person name="Choi G."/>
            <person name="Song H."/>
            <person name="Lee J."/>
            <person name="Lee S.C."/>
            <person name="Kwon J.K."/>
            <person name="Lee H.Y."/>
            <person name="Koo N."/>
            <person name="Hong Y."/>
            <person name="Kim R.W."/>
            <person name="Kang W.H."/>
            <person name="Huh J.H."/>
            <person name="Kang B.C."/>
            <person name="Yang T.J."/>
            <person name="Lee Y.H."/>
            <person name="Bennetzen J.L."/>
            <person name="Choi D."/>
        </authorList>
    </citation>
    <scope>NUCLEOTIDE SEQUENCE [LARGE SCALE GENOMIC DNA]</scope>
    <source>
        <strain evidence="4">cv. CM334</strain>
    </source>
</reference>
<dbReference type="CDD" id="cd09274">
    <property type="entry name" value="RNase_HI_RT_Ty3"/>
    <property type="match status" value="1"/>
</dbReference>
<dbReference type="InterPro" id="IPR050951">
    <property type="entry name" value="Retrovirus_Pol_polyprotein"/>
</dbReference>
<dbReference type="InterPro" id="IPR043128">
    <property type="entry name" value="Rev_trsase/Diguanyl_cyclase"/>
</dbReference>
<dbReference type="OMA" id="ELEIFQW"/>
<sequence length="216" mass="24404">MNSLVVKQSKCQFGQTSVTYLGHIISSSIGQVDPKKIQSIESWPLSFFLKEVHGFLGLTGYYRRFAKGYAQLASPLTNLLKKDSFVWSDKASTTFFDLKRAFSSVSVLALPDFSKVFFVKTNASGIGIGAVLSQEGHPIAFFSQKLSPRMQVTSTYTREIFAITQAVQKWHQYHLGRKFTIITDQQPLKSLTSQVIQTLEQQQWLCKLIGYNFEIV</sequence>
<dbReference type="GO" id="GO:0003824">
    <property type="term" value="F:catalytic activity"/>
    <property type="evidence" value="ECO:0007669"/>
    <property type="project" value="UniProtKB-KW"/>
</dbReference>
<dbReference type="PANTHER" id="PTHR37984">
    <property type="entry name" value="PROTEIN CBG26694"/>
    <property type="match status" value="1"/>
</dbReference>
<keyword evidence="1" id="KW-0511">Multifunctional enzyme</keyword>
<dbReference type="PANTHER" id="PTHR37984:SF5">
    <property type="entry name" value="PROTEIN NYNRIN-LIKE"/>
    <property type="match status" value="1"/>
</dbReference>
<reference evidence="3 4" key="1">
    <citation type="journal article" date="2014" name="Nat. Genet.">
        <title>Genome sequence of the hot pepper provides insights into the evolution of pungency in Capsicum species.</title>
        <authorList>
            <person name="Kim S."/>
            <person name="Park M."/>
            <person name="Yeom S.I."/>
            <person name="Kim Y.M."/>
            <person name="Lee J.M."/>
            <person name="Lee H.A."/>
            <person name="Seo E."/>
            <person name="Choi J."/>
            <person name="Cheong K."/>
            <person name="Kim K.T."/>
            <person name="Jung K."/>
            <person name="Lee G.W."/>
            <person name="Oh S.K."/>
            <person name="Bae C."/>
            <person name="Kim S.B."/>
            <person name="Lee H.Y."/>
            <person name="Kim S.Y."/>
            <person name="Kim M.S."/>
            <person name="Kang B.C."/>
            <person name="Jo Y.D."/>
            <person name="Yang H.B."/>
            <person name="Jeong H.J."/>
            <person name="Kang W.H."/>
            <person name="Kwon J.K."/>
            <person name="Shin C."/>
            <person name="Lim J.Y."/>
            <person name="Park J.H."/>
            <person name="Huh J.H."/>
            <person name="Kim J.S."/>
            <person name="Kim B.D."/>
            <person name="Cohen O."/>
            <person name="Paran I."/>
            <person name="Suh M.C."/>
            <person name="Lee S.B."/>
            <person name="Kim Y.K."/>
            <person name="Shin Y."/>
            <person name="Noh S.J."/>
            <person name="Park J."/>
            <person name="Seo Y.S."/>
            <person name="Kwon S.Y."/>
            <person name="Kim H.A."/>
            <person name="Park J.M."/>
            <person name="Kim H.J."/>
            <person name="Choi S.B."/>
            <person name="Bosland P.W."/>
            <person name="Reeves G."/>
            <person name="Jo S.H."/>
            <person name="Lee B.W."/>
            <person name="Cho H.T."/>
            <person name="Choi H.S."/>
            <person name="Lee M.S."/>
            <person name="Yu Y."/>
            <person name="Do Choi Y."/>
            <person name="Park B.S."/>
            <person name="van Deynze A."/>
            <person name="Ashrafi H."/>
            <person name="Hill T."/>
            <person name="Kim W.T."/>
            <person name="Pai H.S."/>
            <person name="Ahn H.K."/>
            <person name="Yeam I."/>
            <person name="Giovannoni J.J."/>
            <person name="Rose J.K."/>
            <person name="Sorensen I."/>
            <person name="Lee S.J."/>
            <person name="Kim R.W."/>
            <person name="Choi I.Y."/>
            <person name="Choi B.S."/>
            <person name="Lim J.S."/>
            <person name="Lee Y.H."/>
            <person name="Choi D."/>
        </authorList>
    </citation>
    <scope>NUCLEOTIDE SEQUENCE [LARGE SCALE GENOMIC DNA]</scope>
    <source>
        <strain evidence="4">cv. CM334</strain>
    </source>
</reference>